<feature type="compositionally biased region" description="Polar residues" evidence="1">
    <location>
        <begin position="691"/>
        <end position="700"/>
    </location>
</feature>
<evidence type="ECO:0000313" key="3">
    <source>
        <dbReference type="EMBL" id="CAG9121631.1"/>
    </source>
</evidence>
<feature type="compositionally biased region" description="Basic and acidic residues" evidence="1">
    <location>
        <begin position="390"/>
        <end position="400"/>
    </location>
</feature>
<feature type="region of interest" description="Disordered" evidence="1">
    <location>
        <begin position="509"/>
        <end position="634"/>
    </location>
</feature>
<name>A0A1I7S2T2_BURXY</name>
<feature type="compositionally biased region" description="Polar residues" evidence="1">
    <location>
        <begin position="1147"/>
        <end position="1158"/>
    </location>
</feature>
<feature type="compositionally biased region" description="Polar residues" evidence="1">
    <location>
        <begin position="1043"/>
        <end position="1055"/>
    </location>
</feature>
<dbReference type="OrthoDB" id="285793at2759"/>
<feature type="compositionally biased region" description="Polar residues" evidence="1">
    <location>
        <begin position="593"/>
        <end position="608"/>
    </location>
</feature>
<feature type="compositionally biased region" description="Polar residues" evidence="1">
    <location>
        <begin position="1166"/>
        <end position="1192"/>
    </location>
</feature>
<feature type="region of interest" description="Disordered" evidence="1">
    <location>
        <begin position="852"/>
        <end position="874"/>
    </location>
</feature>
<feature type="compositionally biased region" description="Pro residues" evidence="1">
    <location>
        <begin position="151"/>
        <end position="162"/>
    </location>
</feature>
<sequence>MFGANSAPSSSSGGLPPASELLSPPTNGNSYNRHLPPTSPQMAPPSPYIGTPGHYQSLTEPGTPVFLNPASVGDPVASPSYESMSPASFTNQSAGSTKPSTPMADQASPAAYGQYANQPYYPPHYQSGRLPPAESLPITSNFGPRPQNFPRKPPPRPGPPHPQGDSTLRQQLSRPLAHKAAPIDKRRHTISSQRTLPPLQQPLSVPPPSDHQPYYPPNGPKSVPNNFDPDRPSSHPSNHHSEPFEHDFEGHMSNEFDQYLPPAPLNQYYPQSPVPDPTYQQLETFQPENFPEFPEYPQDQFYDPQGNFIGSEVPYNVHQGPPPYDPNYPPGPSRLAGPQQVVYHSTGPNGQPQTVVHTVVDPQNYENGALRPEDPPNRPKTSSPKKGKKKAENDNGEPKPKPKRIRKSAAQLRAEKAAREAAALEAQAAQNGIATNPMLANPHERIQIHNGQITRQPVQNANGTYPQPQNLDQRPIEEIVQPSGDLDDSASLMPPPKVDRAPSVLAAKAAATEIRPAQSSQILTNAPPTAPGMGQSPGPAQMQSPIPSPNFHGPNGYNSVGMPNNQGQISSGSSPVTPIPPGLPVSGPMAPAYTSQTGSVQTGPTYSGSHGICSTPGQAQVTGPHGSGYHPGPAASPVEYRAPPFGSHGLPNSPYGHPQVGQYGQELDDQELAMDRATPGFADDASLANMDYNSQGSQGSAHDASQHGSAGSRTPSSTREEPHGELEAVLTQEQGKKLPPKRVRTAAHRAEIQRQKFLKQREHEWKQARENHQYLVRYMQLRKMVRALVFTNTALADEVSRVKTQIDVVTEQRKLVAKEVRHCERKRIRRMQTHERKARALKAKLEAAEQSGLNNLPFQAEPDSSTNNSFTYPLHLDTRPTFDPRSLTVKQEMASPGIRGISGNGLGTQKVGIEGQGEFGDAGTGGNPSKFQLQSPQQAAPARQGNGTARPQSEGKTGKGKRAPKPRKRPNPEQLSEESPQPAKKKRLKKLEPLTVDTNFAHADQERDNRLERGPNSANRRLSSASQPSATSPDLSADLASPKNLNNWPTDQIFLSPTELEPTAEVEPNLLQNFIPMERYNRAEESPQRRSEEAEKTTPGSNDSVRTRFSARLKRQSQSELPASPRSRTQSRSQISPRTPSAPAKEQNPQSANGNQSRDQSRRSSETPQARSRTHSNSVQNKSTTSQLQAQIKTEAKLAGPTGEKPRNLSGTPRVTSRNEKTPIKPENLANPGQVQTRNSAGAAQNTILSTTPAKERPLPSPIKLNPTPDELKEMKFEPHPEPTESTLDQFDEDRSYKSTPTLLEPPIQLPEPKRRTSSRQSKKRQSITPTSLTESPSTSSCTSPIPLGEGTIVTRRKAAEAASLATTPTMQTRSKRKLHAS</sequence>
<protein>
    <submittedName>
        <fullName evidence="2">(pine wood nematode) hypothetical protein</fullName>
    </submittedName>
</protein>
<dbReference type="EMBL" id="CAJFCV020000005">
    <property type="protein sequence ID" value="CAG9121631.1"/>
    <property type="molecule type" value="Genomic_DNA"/>
</dbReference>
<dbReference type="eggNOG" id="ENOG502SBGX">
    <property type="taxonomic scope" value="Eukaryota"/>
</dbReference>
<feature type="compositionally biased region" description="Polar residues" evidence="1">
    <location>
        <begin position="556"/>
        <end position="576"/>
    </location>
</feature>
<dbReference type="WBParaSite" id="BXY_0731200.1">
    <property type="protein sequence ID" value="BXY_0731200.1"/>
    <property type="gene ID" value="BXY_0731200"/>
</dbReference>
<feature type="compositionally biased region" description="Basic and acidic residues" evidence="1">
    <location>
        <begin position="1079"/>
        <end position="1096"/>
    </location>
</feature>
<accession>A0A1I7S2T2</accession>
<feature type="compositionally biased region" description="Gly residues" evidence="1">
    <location>
        <begin position="914"/>
        <end position="926"/>
    </location>
</feature>
<feature type="compositionally biased region" description="Low complexity" evidence="1">
    <location>
        <begin position="1327"/>
        <end position="1348"/>
    </location>
</feature>
<dbReference type="EMBL" id="CAJFDI010000005">
    <property type="protein sequence ID" value="CAD5230617.1"/>
    <property type="molecule type" value="Genomic_DNA"/>
</dbReference>
<feature type="compositionally biased region" description="Polar residues" evidence="1">
    <location>
        <begin position="1231"/>
        <end position="1253"/>
    </location>
</feature>
<evidence type="ECO:0000313" key="6">
    <source>
        <dbReference type="WBParaSite" id="BXY_0731200.1"/>
    </source>
</evidence>
<evidence type="ECO:0000256" key="1">
    <source>
        <dbReference type="SAM" id="MobiDB-lite"/>
    </source>
</evidence>
<reference evidence="3" key="2">
    <citation type="submission" date="2020-08" db="EMBL/GenBank/DDBJ databases">
        <authorList>
            <person name="Kikuchi T."/>
        </authorList>
    </citation>
    <scope>NUCLEOTIDE SEQUENCE</scope>
    <source>
        <strain evidence="2">Ka4C1</strain>
    </source>
</reference>
<feature type="compositionally biased region" description="Polar residues" evidence="1">
    <location>
        <begin position="1016"/>
        <end position="1034"/>
    </location>
</feature>
<feature type="compositionally biased region" description="Polar residues" evidence="1">
    <location>
        <begin position="706"/>
        <end position="717"/>
    </location>
</feature>
<evidence type="ECO:0000313" key="4">
    <source>
        <dbReference type="Proteomes" id="UP000095284"/>
    </source>
</evidence>
<evidence type="ECO:0000313" key="5">
    <source>
        <dbReference type="Proteomes" id="UP000659654"/>
    </source>
</evidence>
<feature type="compositionally biased region" description="Basic residues" evidence="1">
    <location>
        <begin position="1316"/>
        <end position="1326"/>
    </location>
</feature>
<feature type="compositionally biased region" description="Pro residues" evidence="1">
    <location>
        <begin position="204"/>
        <end position="219"/>
    </location>
</feature>
<dbReference type="SMR" id="A0A1I7S2T2"/>
<feature type="region of interest" description="Disordered" evidence="1">
    <location>
        <begin position="682"/>
        <end position="743"/>
    </location>
</feature>
<dbReference type="Proteomes" id="UP000095284">
    <property type="component" value="Unplaced"/>
</dbReference>
<feature type="compositionally biased region" description="Pro residues" evidence="1">
    <location>
        <begin position="320"/>
        <end position="332"/>
    </location>
</feature>
<organism evidence="4 6">
    <name type="scientific">Bursaphelenchus xylophilus</name>
    <name type="common">Pinewood nematode worm</name>
    <name type="synonym">Aphelenchoides xylophilus</name>
    <dbReference type="NCBI Taxonomy" id="6326"/>
    <lineage>
        <taxon>Eukaryota</taxon>
        <taxon>Metazoa</taxon>
        <taxon>Ecdysozoa</taxon>
        <taxon>Nematoda</taxon>
        <taxon>Chromadorea</taxon>
        <taxon>Rhabditida</taxon>
        <taxon>Tylenchina</taxon>
        <taxon>Tylenchomorpha</taxon>
        <taxon>Aphelenchoidea</taxon>
        <taxon>Aphelenchoididae</taxon>
        <taxon>Bursaphelenchus</taxon>
    </lineage>
</organism>
<dbReference type="Proteomes" id="UP000659654">
    <property type="component" value="Unassembled WGS sequence"/>
</dbReference>
<reference evidence="6" key="1">
    <citation type="submission" date="2016-11" db="UniProtKB">
        <authorList>
            <consortium name="WormBaseParasite"/>
        </authorList>
    </citation>
    <scope>IDENTIFICATION</scope>
</reference>
<feature type="region of interest" description="Disordered" evidence="1">
    <location>
        <begin position="894"/>
        <end position="1382"/>
    </location>
</feature>
<feature type="compositionally biased region" description="Basic and acidic residues" evidence="1">
    <location>
        <begin position="1003"/>
        <end position="1013"/>
    </location>
</feature>
<feature type="compositionally biased region" description="Basic residues" evidence="1">
    <location>
        <begin position="958"/>
        <end position="969"/>
    </location>
</feature>
<feature type="compositionally biased region" description="Pro residues" evidence="1">
    <location>
        <begin position="37"/>
        <end position="47"/>
    </location>
</feature>
<gene>
    <name evidence="2" type="ORF">BXYJ_LOCUS11077</name>
</gene>
<feature type="compositionally biased region" description="Polar residues" evidence="1">
    <location>
        <begin position="80"/>
        <end position="100"/>
    </location>
</feature>
<feature type="compositionally biased region" description="Basic and acidic residues" evidence="1">
    <location>
        <begin position="1270"/>
        <end position="1283"/>
    </location>
</feature>
<feature type="region of interest" description="Disordered" evidence="1">
    <location>
        <begin position="1"/>
        <end position="424"/>
    </location>
</feature>
<feature type="compositionally biased region" description="Polar residues" evidence="1">
    <location>
        <begin position="342"/>
        <end position="356"/>
    </location>
</feature>
<feature type="compositionally biased region" description="Polar residues" evidence="1">
    <location>
        <begin position="517"/>
        <end position="527"/>
    </location>
</feature>
<feature type="compositionally biased region" description="Polar residues" evidence="1">
    <location>
        <begin position="1116"/>
        <end position="1139"/>
    </location>
</feature>
<feature type="compositionally biased region" description="Polar residues" evidence="1">
    <location>
        <begin position="927"/>
        <end position="938"/>
    </location>
</feature>
<dbReference type="Proteomes" id="UP000582659">
    <property type="component" value="Unassembled WGS sequence"/>
</dbReference>
<keyword evidence="5" id="KW-1185">Reference proteome</keyword>
<feature type="compositionally biased region" description="Polar residues" evidence="1">
    <location>
        <begin position="852"/>
        <end position="871"/>
    </location>
</feature>
<feature type="compositionally biased region" description="Polar residues" evidence="1">
    <location>
        <begin position="164"/>
        <end position="173"/>
    </location>
</feature>
<evidence type="ECO:0000313" key="2">
    <source>
        <dbReference type="EMBL" id="CAD5230617.1"/>
    </source>
</evidence>
<feature type="compositionally biased region" description="Basic and acidic residues" evidence="1">
    <location>
        <begin position="228"/>
        <end position="254"/>
    </location>
</feature>
<proteinExistence type="predicted"/>
<feature type="compositionally biased region" description="Polar residues" evidence="1">
    <location>
        <begin position="278"/>
        <end position="287"/>
    </location>
</feature>
<feature type="compositionally biased region" description="Low complexity" evidence="1">
    <location>
        <begin position="1"/>
        <end position="25"/>
    </location>
</feature>